<dbReference type="AlphaFoldDB" id="A0AA86S362"/>
<keyword evidence="1" id="KW-0732">Signal</keyword>
<evidence type="ECO:0008006" key="4">
    <source>
        <dbReference type="Google" id="ProtNLM"/>
    </source>
</evidence>
<dbReference type="Gramene" id="rna-AYBTSS11_LOCUS8159">
    <property type="protein sequence ID" value="CAJ1937681.1"/>
    <property type="gene ID" value="gene-AYBTSS11_LOCUS8159"/>
</dbReference>
<evidence type="ECO:0000256" key="1">
    <source>
        <dbReference type="SAM" id="SignalP"/>
    </source>
</evidence>
<feature type="chain" id="PRO_5041635155" description="Secreted protein" evidence="1">
    <location>
        <begin position="25"/>
        <end position="105"/>
    </location>
</feature>
<organism evidence="2 3">
    <name type="scientific">Sphenostylis stenocarpa</name>
    <dbReference type="NCBI Taxonomy" id="92480"/>
    <lineage>
        <taxon>Eukaryota</taxon>
        <taxon>Viridiplantae</taxon>
        <taxon>Streptophyta</taxon>
        <taxon>Embryophyta</taxon>
        <taxon>Tracheophyta</taxon>
        <taxon>Spermatophyta</taxon>
        <taxon>Magnoliopsida</taxon>
        <taxon>eudicotyledons</taxon>
        <taxon>Gunneridae</taxon>
        <taxon>Pentapetalae</taxon>
        <taxon>rosids</taxon>
        <taxon>fabids</taxon>
        <taxon>Fabales</taxon>
        <taxon>Fabaceae</taxon>
        <taxon>Papilionoideae</taxon>
        <taxon>50 kb inversion clade</taxon>
        <taxon>NPAAA clade</taxon>
        <taxon>indigoferoid/millettioid clade</taxon>
        <taxon>Phaseoleae</taxon>
        <taxon>Sphenostylis</taxon>
    </lineage>
</organism>
<dbReference type="EMBL" id="OY731400">
    <property type="protein sequence ID" value="CAJ1937681.1"/>
    <property type="molecule type" value="Genomic_DNA"/>
</dbReference>
<sequence>MERKTLGFMLLLVLVLAVAGKCGGDGNGDEKSEERMLVTKQRVSGSAAAAVKLTQTGIKPRHLPSSKPSVTQTVAQFWLLKQTRLKVRLCDQQSLASVLFTVTSV</sequence>
<accession>A0AA86S362</accession>
<keyword evidence="3" id="KW-1185">Reference proteome</keyword>
<evidence type="ECO:0000313" key="3">
    <source>
        <dbReference type="Proteomes" id="UP001189624"/>
    </source>
</evidence>
<feature type="signal peptide" evidence="1">
    <location>
        <begin position="1"/>
        <end position="24"/>
    </location>
</feature>
<name>A0AA86S362_9FABA</name>
<evidence type="ECO:0000313" key="2">
    <source>
        <dbReference type="EMBL" id="CAJ1937681.1"/>
    </source>
</evidence>
<dbReference type="Proteomes" id="UP001189624">
    <property type="component" value="Chromosome 3"/>
</dbReference>
<reference evidence="2" key="1">
    <citation type="submission" date="2023-10" db="EMBL/GenBank/DDBJ databases">
        <authorList>
            <person name="Domelevo Entfellner J.-B."/>
        </authorList>
    </citation>
    <scope>NUCLEOTIDE SEQUENCE</scope>
</reference>
<gene>
    <name evidence="2" type="ORF">AYBTSS11_LOCUS8159</name>
</gene>
<protein>
    <recommendedName>
        <fullName evidence="4">Secreted protein</fullName>
    </recommendedName>
</protein>
<proteinExistence type="predicted"/>